<feature type="transmembrane region" description="Helical" evidence="3">
    <location>
        <begin position="243"/>
        <end position="266"/>
    </location>
</feature>
<keyword evidence="3" id="KW-0472">Membrane</keyword>
<feature type="transmembrane region" description="Helical" evidence="3">
    <location>
        <begin position="339"/>
        <end position="358"/>
    </location>
</feature>
<evidence type="ECO:0000256" key="2">
    <source>
        <dbReference type="ARBA" id="ARBA00022803"/>
    </source>
</evidence>
<feature type="transmembrane region" description="Helical" evidence="3">
    <location>
        <begin position="143"/>
        <end position="162"/>
    </location>
</feature>
<evidence type="ECO:0000256" key="3">
    <source>
        <dbReference type="SAM" id="Phobius"/>
    </source>
</evidence>
<proteinExistence type="predicted"/>
<sequence>MAPPGNRSWLRIADWRGLGALLFVVALLLHAPGLGGGLVLDDVWHHAFLHAKLAGGEASRAWWDVFHLVDYPPERQLAMRSSGLMPWWLGPDLRVVFFRPLTSADAYLDALLWPHSPWLMHLHSTVLHALLCVLVWRLYRRILAGSPQAAAIAALAAVMFVADSTHAETVGWLAQRNATIAALFGVAAALLHVRWRTDGLRGGPLASLVLALAALLSGEIGCSLLALILAYGLFLDPAGPRRGLLACLPVLAVAAVWLLAYAAAGFGAHGSGAYLDPLHAPATFLAALPGRLLQLTVAALGLPQRLVAGTAGSIAWAIASATILALAIWHACTAKARPWLRFAPVAFALSLVPIAGAAPREGLLLFASVAANLWLAAIVVDLLRAGGRAHRLAAAFLIASRLLLAPVALVDALRAQSSLGFGGDVFTAGRGLDDQALAHQTLILVSTPMAFQARTLPLSRRLAGLQVPHFLHLLVSSEEPSTLTRTGPRQLELLQPRGFLREPTSAFFRSLAAPLRPGDVVTTIAYRVEVLEVSAAGHPTRLRFEFTADLDHRSLCFATWDGRDYAPLALPPPGASVTLPGLAPL</sequence>
<feature type="transmembrane region" description="Helical" evidence="3">
    <location>
        <begin position="278"/>
        <end position="302"/>
    </location>
</feature>
<keyword evidence="1" id="KW-0677">Repeat</keyword>
<dbReference type="PANTHER" id="PTHR44227:SF3">
    <property type="entry name" value="PROTEIN O-MANNOSYL-TRANSFERASE TMTC4"/>
    <property type="match status" value="1"/>
</dbReference>
<organism evidence="4 5">
    <name type="scientific">Nannocystis radixulma</name>
    <dbReference type="NCBI Taxonomy" id="2995305"/>
    <lineage>
        <taxon>Bacteria</taxon>
        <taxon>Pseudomonadati</taxon>
        <taxon>Myxococcota</taxon>
        <taxon>Polyangia</taxon>
        <taxon>Nannocystales</taxon>
        <taxon>Nannocystaceae</taxon>
        <taxon>Nannocystis</taxon>
    </lineage>
</organism>
<dbReference type="RefSeq" id="WP_271996028.1">
    <property type="nucleotide sequence ID" value="NZ_JAQNDN010000002.1"/>
</dbReference>
<reference evidence="4 5" key="1">
    <citation type="submission" date="2022-11" db="EMBL/GenBank/DDBJ databases">
        <title>Minimal conservation of predation-associated metabolite biosynthetic gene clusters underscores biosynthetic potential of Myxococcota including descriptions for ten novel species: Archangium lansinium sp. nov., Myxococcus landrumus sp. nov., Nannocystis bai.</title>
        <authorList>
            <person name="Ahearne A."/>
            <person name="Stevens C."/>
            <person name="Dowd S."/>
        </authorList>
    </citation>
    <scope>NUCLEOTIDE SEQUENCE [LARGE SCALE GENOMIC DNA]</scope>
    <source>
        <strain evidence="4 5">NCELM</strain>
    </source>
</reference>
<feature type="transmembrane region" description="Helical" evidence="3">
    <location>
        <begin position="392"/>
        <end position="410"/>
    </location>
</feature>
<evidence type="ECO:0008006" key="6">
    <source>
        <dbReference type="Google" id="ProtNLM"/>
    </source>
</evidence>
<dbReference type="PANTHER" id="PTHR44227">
    <property type="match status" value="1"/>
</dbReference>
<feature type="transmembrane region" description="Helical" evidence="3">
    <location>
        <begin position="364"/>
        <end position="383"/>
    </location>
</feature>
<feature type="transmembrane region" description="Helical" evidence="3">
    <location>
        <begin position="314"/>
        <end position="332"/>
    </location>
</feature>
<keyword evidence="3" id="KW-0812">Transmembrane</keyword>
<evidence type="ECO:0000256" key="1">
    <source>
        <dbReference type="ARBA" id="ARBA00022737"/>
    </source>
</evidence>
<keyword evidence="3" id="KW-1133">Transmembrane helix</keyword>
<feature type="transmembrane region" description="Helical" evidence="3">
    <location>
        <begin position="174"/>
        <end position="193"/>
    </location>
</feature>
<evidence type="ECO:0000313" key="5">
    <source>
        <dbReference type="Proteomes" id="UP001217838"/>
    </source>
</evidence>
<keyword evidence="2" id="KW-0802">TPR repeat</keyword>
<name>A0ABT5B0V0_9BACT</name>
<comment type="caution">
    <text evidence="4">The sequence shown here is derived from an EMBL/GenBank/DDBJ whole genome shotgun (WGS) entry which is preliminary data.</text>
</comment>
<dbReference type="EMBL" id="JAQNDN010000002">
    <property type="protein sequence ID" value="MDC0667725.1"/>
    <property type="molecule type" value="Genomic_DNA"/>
</dbReference>
<feature type="transmembrane region" description="Helical" evidence="3">
    <location>
        <begin position="205"/>
        <end position="231"/>
    </location>
</feature>
<gene>
    <name evidence="4" type="ORF">POL58_08255</name>
</gene>
<feature type="transmembrane region" description="Helical" evidence="3">
    <location>
        <begin position="118"/>
        <end position="136"/>
    </location>
</feature>
<keyword evidence="5" id="KW-1185">Reference proteome</keyword>
<dbReference type="Proteomes" id="UP001217838">
    <property type="component" value="Unassembled WGS sequence"/>
</dbReference>
<protein>
    <recommendedName>
        <fullName evidence="6">Glycosyltransferase RgtA/B/C/D-like domain-containing protein</fullName>
    </recommendedName>
</protein>
<evidence type="ECO:0000313" key="4">
    <source>
        <dbReference type="EMBL" id="MDC0667725.1"/>
    </source>
</evidence>
<dbReference type="InterPro" id="IPR052346">
    <property type="entry name" value="O-mannosyl-transferase_TMTC"/>
</dbReference>
<accession>A0ABT5B0V0</accession>